<dbReference type="EMBL" id="QHKO01000005">
    <property type="protein sequence ID" value="RAL21682.1"/>
    <property type="molecule type" value="Genomic_DNA"/>
</dbReference>
<reference evidence="1 2" key="1">
    <citation type="submission" date="2018-05" db="EMBL/GenBank/DDBJ databases">
        <title>Lujinxingia marina gen. nov. sp. nov., a new facultative anaerobic member of the class Deltaproteobacteria, and proposal of Lujinxingaceae fam. nov.</title>
        <authorList>
            <person name="Li C.-M."/>
        </authorList>
    </citation>
    <scope>NUCLEOTIDE SEQUENCE [LARGE SCALE GENOMIC DNA]</scope>
    <source>
        <strain evidence="1 2">B210</strain>
    </source>
</reference>
<dbReference type="OrthoDB" id="5506293at2"/>
<comment type="caution">
    <text evidence="1">The sequence shown here is derived from an EMBL/GenBank/DDBJ whole genome shotgun (WGS) entry which is preliminary data.</text>
</comment>
<keyword evidence="2" id="KW-1185">Reference proteome</keyword>
<protein>
    <recommendedName>
        <fullName evidence="3">rRNA small subunit methyltransferase F RNA-binding PUA-like domain-containing protein</fullName>
    </recommendedName>
</protein>
<evidence type="ECO:0000313" key="1">
    <source>
        <dbReference type="EMBL" id="RAL21682.1"/>
    </source>
</evidence>
<evidence type="ECO:0008006" key="3">
    <source>
        <dbReference type="Google" id="ProtNLM"/>
    </source>
</evidence>
<dbReference type="Proteomes" id="UP000249169">
    <property type="component" value="Unassembled WGS sequence"/>
</dbReference>
<organism evidence="1 2">
    <name type="scientific">Lujinxingia litoralis</name>
    <dbReference type="NCBI Taxonomy" id="2211119"/>
    <lineage>
        <taxon>Bacteria</taxon>
        <taxon>Deltaproteobacteria</taxon>
        <taxon>Bradymonadales</taxon>
        <taxon>Lujinxingiaceae</taxon>
        <taxon>Lujinxingia</taxon>
    </lineage>
</organism>
<proteinExistence type="predicted"/>
<accession>A0A328C3W8</accession>
<sequence length="179" mass="19775">MSHAPQALTDLLTSLGIPPIDPDPYLHILQTRFGIGADQLAQLVFIRANKRIVNVVHRDHLPPLEPRPESVGLAFMRDDMVDPKLTTPAAMTFARHATINAVDTTRAQCDAYLKREAFELTPAQLTGCTARGYVLIRHRGQGLGVGFLRSIEPGQCTVESFFPRAWSQDVSRSAFGEEP</sequence>
<name>A0A328C3W8_9DELT</name>
<evidence type="ECO:0000313" key="2">
    <source>
        <dbReference type="Proteomes" id="UP000249169"/>
    </source>
</evidence>
<dbReference type="RefSeq" id="WP_111730247.1">
    <property type="nucleotide sequence ID" value="NZ_QHKO01000005.1"/>
</dbReference>
<gene>
    <name evidence="1" type="ORF">DL240_12565</name>
</gene>
<dbReference type="AlphaFoldDB" id="A0A328C3W8"/>